<dbReference type="Proteomes" id="UP000294321">
    <property type="component" value="Chromosome"/>
</dbReference>
<dbReference type="PROSITE" id="PS50005">
    <property type="entry name" value="TPR"/>
    <property type="match status" value="2"/>
</dbReference>
<keyword evidence="3" id="KW-1185">Reference proteome</keyword>
<dbReference type="SUPFAM" id="SSF48452">
    <property type="entry name" value="TPR-like"/>
    <property type="match status" value="1"/>
</dbReference>
<accession>A0A4P6ZJK3</accession>
<dbReference type="PANTHER" id="PTHR12558">
    <property type="entry name" value="CELL DIVISION CYCLE 16,23,27"/>
    <property type="match status" value="1"/>
</dbReference>
<dbReference type="PANTHER" id="PTHR12558:SF13">
    <property type="entry name" value="CELL DIVISION CYCLE PROTEIN 27 HOMOLOG"/>
    <property type="match status" value="1"/>
</dbReference>
<keyword evidence="1" id="KW-0802">TPR repeat</keyword>
<protein>
    <submittedName>
        <fullName evidence="2">Tetratricopeptide repeat protein</fullName>
    </submittedName>
</protein>
<dbReference type="OrthoDB" id="2329209at2"/>
<dbReference type="InterPro" id="IPR019734">
    <property type="entry name" value="TPR_rpt"/>
</dbReference>
<dbReference type="AlphaFoldDB" id="A0A4P6ZJK3"/>
<organism evidence="2 3">
    <name type="scientific">Acetilactobacillus jinshanensis</name>
    <dbReference type="NCBI Taxonomy" id="1720083"/>
    <lineage>
        <taxon>Bacteria</taxon>
        <taxon>Bacillati</taxon>
        <taxon>Bacillota</taxon>
        <taxon>Bacilli</taxon>
        <taxon>Lactobacillales</taxon>
        <taxon>Lactobacillaceae</taxon>
        <taxon>Acetilactobacillus</taxon>
    </lineage>
</organism>
<dbReference type="RefSeq" id="WP_133441456.1">
    <property type="nucleotide sequence ID" value="NZ_CP034726.1"/>
</dbReference>
<dbReference type="SMART" id="SM00028">
    <property type="entry name" value="TPR"/>
    <property type="match status" value="4"/>
</dbReference>
<dbReference type="Gene3D" id="1.25.40.10">
    <property type="entry name" value="Tetratricopeptide repeat domain"/>
    <property type="match status" value="2"/>
</dbReference>
<dbReference type="EMBL" id="CP034726">
    <property type="protein sequence ID" value="QBP17911.1"/>
    <property type="molecule type" value="Genomic_DNA"/>
</dbReference>
<evidence type="ECO:0000313" key="2">
    <source>
        <dbReference type="EMBL" id="QBP17911.1"/>
    </source>
</evidence>
<evidence type="ECO:0000256" key="1">
    <source>
        <dbReference type="PROSITE-ProRule" id="PRU00339"/>
    </source>
</evidence>
<name>A0A4P6ZJK3_9LACO</name>
<proteinExistence type="predicted"/>
<evidence type="ECO:0000313" key="3">
    <source>
        <dbReference type="Proteomes" id="UP000294321"/>
    </source>
</evidence>
<dbReference type="KEGG" id="lji:ELX58_01825"/>
<feature type="repeat" description="TPR" evidence="1">
    <location>
        <begin position="49"/>
        <end position="82"/>
    </location>
</feature>
<dbReference type="InterPro" id="IPR011990">
    <property type="entry name" value="TPR-like_helical_dom_sf"/>
</dbReference>
<dbReference type="Pfam" id="PF13424">
    <property type="entry name" value="TPR_12"/>
    <property type="match status" value="1"/>
</dbReference>
<feature type="repeat" description="TPR" evidence="1">
    <location>
        <begin position="155"/>
        <end position="188"/>
    </location>
</feature>
<dbReference type="Pfam" id="PF13181">
    <property type="entry name" value="TPR_8"/>
    <property type="match status" value="1"/>
</dbReference>
<sequence>MDNKKIQRKQALNQIHEKRVAEKRKQAQHRAAVTLHRLIKDIDTHPHNYHTYYDLGTFLVELHNYVQAEELFMKALGLFKNRSQEAKDTLIYGLANVYYAAGSFDKAIKYFNQVKEPKLKLNAYIMLAQSYMSKKDYKRAVVFALTAQGFRKQDPVINRLLGENLQALGNFRDAARFYKVALQADPTNGPVYFNQGICHMVLGIPFSKDFELAEKYNPKYVKKGQKRLADIERFIQVNDGKGKKRSTKKDKK</sequence>
<gene>
    <name evidence="2" type="ORF">ELX58_01825</name>
</gene>
<reference evidence="3" key="1">
    <citation type="submission" date="2018-12" db="EMBL/GenBank/DDBJ databases">
        <title>A new species of lactobacillus.</title>
        <authorList>
            <person name="Jian Y."/>
            <person name="Xin L."/>
            <person name="Hong Z.J."/>
            <person name="Ming L.Z."/>
            <person name="Hong X.Z."/>
        </authorList>
    </citation>
    <scope>NUCLEOTIDE SEQUENCE [LARGE SCALE GENOMIC DNA]</scope>
    <source>
        <strain evidence="3">HSLZ-75</strain>
    </source>
</reference>